<keyword evidence="2" id="KW-0732">Signal</keyword>
<reference evidence="3" key="1">
    <citation type="submission" date="2020-08" db="EMBL/GenBank/DDBJ databases">
        <authorList>
            <person name="Hu Y."/>
            <person name="Nguyen S.V."/>
            <person name="Li F."/>
            <person name="Fanning S."/>
        </authorList>
    </citation>
    <scope>NUCLEOTIDE SEQUENCE</scope>
    <source>
        <strain evidence="3">SYSU D8009</strain>
    </source>
</reference>
<feature type="chain" id="PRO_5040974151" evidence="2">
    <location>
        <begin position="25"/>
        <end position="204"/>
    </location>
</feature>
<evidence type="ECO:0000256" key="2">
    <source>
        <dbReference type="SAM" id="SignalP"/>
    </source>
</evidence>
<keyword evidence="4" id="KW-1185">Reference proteome</keyword>
<gene>
    <name evidence="3" type="ORF">H7965_27480</name>
</gene>
<feature type="signal peptide" evidence="2">
    <location>
        <begin position="1"/>
        <end position="24"/>
    </location>
</feature>
<sequence>MRSMASSLLALAALVLAGSPPVAAHSGHDHGSRHRVSTPAPEPVLPPELQEVREALRKYENPAAAVRDGFLSTLGCVAYENGAMGVHFLNAAHLGPTPDPFRPALLVYEPAENGRLRLVAAEWFVPLATGITERPTLFGRPFDGPMAGHEPLMPTELHHYDLHVWLWKENPAGLFAATNPNVGCAGHPYALMEAPTDLPSPHRH</sequence>
<name>A0A9X0UGG5_9PROT</name>
<dbReference type="Proteomes" id="UP000600101">
    <property type="component" value="Unassembled WGS sequence"/>
</dbReference>
<protein>
    <submittedName>
        <fullName evidence="3">Uncharacterized protein</fullName>
    </submittedName>
</protein>
<evidence type="ECO:0000313" key="3">
    <source>
        <dbReference type="EMBL" id="MBC4018986.1"/>
    </source>
</evidence>
<dbReference type="AlphaFoldDB" id="A0A9X0UGG5"/>
<proteinExistence type="predicted"/>
<evidence type="ECO:0000313" key="4">
    <source>
        <dbReference type="Proteomes" id="UP000600101"/>
    </source>
</evidence>
<comment type="caution">
    <text evidence="3">The sequence shown here is derived from an EMBL/GenBank/DDBJ whole genome shotgun (WGS) entry which is preliminary data.</text>
</comment>
<accession>A0A9X0UGG5</accession>
<organism evidence="3 4">
    <name type="scientific">Siccirubricoccus deserti</name>
    <dbReference type="NCBI Taxonomy" id="2013562"/>
    <lineage>
        <taxon>Bacteria</taxon>
        <taxon>Pseudomonadati</taxon>
        <taxon>Pseudomonadota</taxon>
        <taxon>Alphaproteobacteria</taxon>
        <taxon>Acetobacterales</taxon>
        <taxon>Roseomonadaceae</taxon>
        <taxon>Siccirubricoccus</taxon>
    </lineage>
</organism>
<dbReference type="EMBL" id="JACOMF010000102">
    <property type="protein sequence ID" value="MBC4018986.1"/>
    <property type="molecule type" value="Genomic_DNA"/>
</dbReference>
<feature type="region of interest" description="Disordered" evidence="1">
    <location>
        <begin position="22"/>
        <end position="45"/>
    </location>
</feature>
<evidence type="ECO:0000256" key="1">
    <source>
        <dbReference type="SAM" id="MobiDB-lite"/>
    </source>
</evidence>